<evidence type="ECO:0000256" key="9">
    <source>
        <dbReference type="ARBA" id="ARBA00034920"/>
    </source>
</evidence>
<proteinExistence type="inferred from homology"/>
<reference evidence="13" key="1">
    <citation type="journal article" date="2012" name="Proc. Natl. Acad. Sci. U.S.A.">
        <title>Antigenic diversity is generated by distinct evolutionary mechanisms in African trypanosome species.</title>
        <authorList>
            <person name="Jackson A.P."/>
            <person name="Berry A."/>
            <person name="Aslett M."/>
            <person name="Allison H.C."/>
            <person name="Burton P."/>
            <person name="Vavrova-Anderson J."/>
            <person name="Brown R."/>
            <person name="Browne H."/>
            <person name="Corton N."/>
            <person name="Hauser H."/>
            <person name="Gamble J."/>
            <person name="Gilderthorp R."/>
            <person name="Marcello L."/>
            <person name="McQuillan J."/>
            <person name="Otto T.D."/>
            <person name="Quail M.A."/>
            <person name="Sanders M.J."/>
            <person name="van Tonder A."/>
            <person name="Ginger M.L."/>
            <person name="Field M.C."/>
            <person name="Barry J.D."/>
            <person name="Hertz-Fowler C."/>
            <person name="Berriman M."/>
        </authorList>
    </citation>
    <scope>NUCLEOTIDE SEQUENCE</scope>
    <source>
        <strain evidence="13">Y486</strain>
    </source>
</reference>
<feature type="region of interest" description="Disordered" evidence="11">
    <location>
        <begin position="87"/>
        <end position="120"/>
    </location>
</feature>
<evidence type="ECO:0000256" key="7">
    <source>
        <dbReference type="ARBA" id="ARBA00023136"/>
    </source>
</evidence>
<keyword evidence="6" id="KW-0067">ATP-binding</keyword>
<dbReference type="Gene3D" id="3.40.50.300">
    <property type="entry name" value="P-loop containing nucleotide triphosphate hydrolases"/>
    <property type="match status" value="1"/>
</dbReference>
<accession>G0TW21</accession>
<keyword evidence="3" id="KW-0962">Peroxisome biogenesis</keyword>
<organism evidence="13">
    <name type="scientific">Trypanosoma vivax (strain Y486)</name>
    <dbReference type="NCBI Taxonomy" id="1055687"/>
    <lineage>
        <taxon>Eukaryota</taxon>
        <taxon>Discoba</taxon>
        <taxon>Euglenozoa</taxon>
        <taxon>Kinetoplastea</taxon>
        <taxon>Metakinetoplastina</taxon>
        <taxon>Trypanosomatida</taxon>
        <taxon>Trypanosomatidae</taxon>
        <taxon>Trypanosoma</taxon>
        <taxon>Duttonella</taxon>
    </lineage>
</organism>
<evidence type="ECO:0000259" key="12">
    <source>
        <dbReference type="SMART" id="SM00382"/>
    </source>
</evidence>
<protein>
    <recommendedName>
        <fullName evidence="8">Peroxisomal ATPase PEX6</fullName>
    </recommendedName>
    <alternativeName>
        <fullName evidence="9">Peroxin-6</fullName>
    </alternativeName>
</protein>
<feature type="domain" description="AAA+ ATPase" evidence="12">
    <location>
        <begin position="773"/>
        <end position="918"/>
    </location>
</feature>
<dbReference type="GO" id="GO:0005778">
    <property type="term" value="C:peroxisomal membrane"/>
    <property type="evidence" value="ECO:0007669"/>
    <property type="project" value="TreeGrafter"/>
</dbReference>
<evidence type="ECO:0000256" key="10">
    <source>
        <dbReference type="ARBA" id="ARBA00048778"/>
    </source>
</evidence>
<dbReference type="Gene3D" id="1.10.8.60">
    <property type="match status" value="1"/>
</dbReference>
<dbReference type="FunFam" id="3.40.50.300:FF:000109">
    <property type="entry name" value="Peroxisomal biogenesis factor 6"/>
    <property type="match status" value="1"/>
</dbReference>
<dbReference type="PROSITE" id="PS00674">
    <property type="entry name" value="AAA"/>
    <property type="match status" value="1"/>
</dbReference>
<dbReference type="InterPro" id="IPR003959">
    <property type="entry name" value="ATPase_AAA_core"/>
</dbReference>
<dbReference type="EMBL" id="HE573021">
    <property type="protein sequence ID" value="CCC48137.1"/>
    <property type="molecule type" value="Genomic_DNA"/>
</dbReference>
<evidence type="ECO:0000256" key="11">
    <source>
        <dbReference type="SAM" id="MobiDB-lite"/>
    </source>
</evidence>
<dbReference type="VEuPathDB" id="TriTrypDB:TvY486_0503380"/>
<dbReference type="InterPro" id="IPR003960">
    <property type="entry name" value="ATPase_AAA_CS"/>
</dbReference>
<name>G0TW21_TRYVY</name>
<dbReference type="SUPFAM" id="SSF52540">
    <property type="entry name" value="P-loop containing nucleoside triphosphate hydrolases"/>
    <property type="match status" value="1"/>
</dbReference>
<dbReference type="GO" id="GO:0016558">
    <property type="term" value="P:protein import into peroxisome matrix"/>
    <property type="evidence" value="ECO:0007669"/>
    <property type="project" value="TreeGrafter"/>
</dbReference>
<evidence type="ECO:0000256" key="6">
    <source>
        <dbReference type="ARBA" id="ARBA00022840"/>
    </source>
</evidence>
<dbReference type="GO" id="GO:0016887">
    <property type="term" value="F:ATP hydrolysis activity"/>
    <property type="evidence" value="ECO:0007669"/>
    <property type="project" value="InterPro"/>
</dbReference>
<evidence type="ECO:0000256" key="3">
    <source>
        <dbReference type="ARBA" id="ARBA00022593"/>
    </source>
</evidence>
<dbReference type="AlphaFoldDB" id="G0TW21"/>
<dbReference type="SMART" id="SM00382">
    <property type="entry name" value="AAA"/>
    <property type="match status" value="1"/>
</dbReference>
<comment type="subcellular location">
    <subcellularLocation>
        <location evidence="1">Membrane</location>
    </subcellularLocation>
</comment>
<dbReference type="InterPro" id="IPR050168">
    <property type="entry name" value="AAA_ATPase_domain"/>
</dbReference>
<dbReference type="PANTHER" id="PTHR23077">
    <property type="entry name" value="AAA-FAMILY ATPASE"/>
    <property type="match status" value="1"/>
</dbReference>
<keyword evidence="4" id="KW-0547">Nucleotide-binding</keyword>
<gene>
    <name evidence="13" type="ORF">TVY486_0503380</name>
</gene>
<evidence type="ECO:0000256" key="2">
    <source>
        <dbReference type="ARBA" id="ARBA00006914"/>
    </source>
</evidence>
<keyword evidence="5" id="KW-0378">Hydrolase</keyword>
<evidence type="ECO:0000256" key="4">
    <source>
        <dbReference type="ARBA" id="ARBA00022741"/>
    </source>
</evidence>
<evidence type="ECO:0000256" key="1">
    <source>
        <dbReference type="ARBA" id="ARBA00004370"/>
    </source>
</evidence>
<evidence type="ECO:0000313" key="13">
    <source>
        <dbReference type="EMBL" id="CCC48137.1"/>
    </source>
</evidence>
<dbReference type="InterPro" id="IPR027417">
    <property type="entry name" value="P-loop_NTPase"/>
</dbReference>
<evidence type="ECO:0000256" key="8">
    <source>
        <dbReference type="ARBA" id="ARBA00034811"/>
    </source>
</evidence>
<dbReference type="GO" id="GO:0005829">
    <property type="term" value="C:cytosol"/>
    <property type="evidence" value="ECO:0007669"/>
    <property type="project" value="TreeGrafter"/>
</dbReference>
<sequence>MTELERCILRAGTIEGYKAVLEANVAASHGNRGSLLNALMQQCKTLQLMQTIPACAACPAPLTVVDLIPATAGILSEETTVIVLPPSWQGGADAQDTKSSGTAGEGVVRRDGSKGNCGNNSGNFDNNHTNNDCGADNFDTNDVRTDDILEDVCVVLQDFSLRCSTAVASREFLRQTLVPGGALVCVGDEEYTTAFILASGEETMIGRTEGVEGDTELQESETIDTPDRKSECKLPTLRVSPDVFRNIRASLLLDLLPTFVMGRARFGEQRLLVESSRFRPVESDTGVPLVPKAGDVASGTGGMVDFSLKTLVLEPAWPKFVLNEVLGDKHERIITAALHASRLQLHGRIVAVGDVLVVRVTPCLMVEEQMDHNTVLDAVIAHAAHLVTQSDVRTKVTSALLHEDAIAIPFRAVEVLSTTGMTFGRITLMNVDSSFGSGRLTEVKLTLCSSWRSADATPLFPPVPSSRVAETFYSNLTLTMKVRKVVQSSYSPLAASTVHVVVVHAVKENMPLECISAALSEVGVEGLVVDLDRKSSVQMQSLIEAYMKSMGEVALVIRNAQQLKEHPELLHLFDEDENISDVANTAVSGDGGCGGVDSRCLHNFGVRMVFLVCECVEAPVPIVAAQARNTEGVLKGTNPSDEERCMIIKSLLTNAGQSYGFQRSMLLSFETLASWTVGLSVADISAFVQECVCTLKAMHLPDGARPVLSESLCGSVLKKFQKAHGHSLVSTRLQPVRWSDVGGLEDAKRELREMIQLPLLYPELLGSESSARQGAGILFYGPPGCGKTLLAKAVATEMNMNFMSVKGPELINQYVGESEKNIRLLFQRARDNSPCIIFFDELDALAPARGAKGDAGGAMDRVVAQLLVEVDGVGHRRSDGTAADRVFIIGATNRPDLLDPSLLRPGRFDKLCYLGIPGTRSEQLVTLRALTRKFDLAKDVDFEVLLEPMSFEYTGADLFALCSDAMMFAVDAMLNHTPQGELTDNPAPSVASSALVVRMCDFVRARDQLKPSVTPEDLRRYESLRTNFSRRQ</sequence>
<comment type="similarity">
    <text evidence="2">Belongs to the AAA ATPase family.</text>
</comment>
<keyword evidence="7" id="KW-0472">Membrane</keyword>
<dbReference type="PANTHER" id="PTHR23077:SF9">
    <property type="entry name" value="PEROXISOMAL ATPASE PEX6"/>
    <property type="match status" value="1"/>
</dbReference>
<evidence type="ECO:0000256" key="5">
    <source>
        <dbReference type="ARBA" id="ARBA00022801"/>
    </source>
</evidence>
<dbReference type="InterPro" id="IPR003593">
    <property type="entry name" value="AAA+_ATPase"/>
</dbReference>
<dbReference type="Pfam" id="PF00004">
    <property type="entry name" value="AAA"/>
    <property type="match status" value="1"/>
</dbReference>
<comment type="catalytic activity">
    <reaction evidence="10">
        <text>ATP + H2O = ADP + phosphate + H(+)</text>
        <dbReference type="Rhea" id="RHEA:13065"/>
        <dbReference type="ChEBI" id="CHEBI:15377"/>
        <dbReference type="ChEBI" id="CHEBI:15378"/>
        <dbReference type="ChEBI" id="CHEBI:30616"/>
        <dbReference type="ChEBI" id="CHEBI:43474"/>
        <dbReference type="ChEBI" id="CHEBI:456216"/>
    </reaction>
    <physiologicalReaction direction="left-to-right" evidence="10">
        <dbReference type="Rhea" id="RHEA:13066"/>
    </physiologicalReaction>
</comment>
<dbReference type="GO" id="GO:0005524">
    <property type="term" value="F:ATP binding"/>
    <property type="evidence" value="ECO:0007669"/>
    <property type="project" value="UniProtKB-KW"/>
</dbReference>